<protein>
    <recommendedName>
        <fullName evidence="1">RNase H type-1 domain-containing protein</fullName>
    </recommendedName>
</protein>
<evidence type="ECO:0000313" key="3">
    <source>
        <dbReference type="Proteomes" id="UP000429523"/>
    </source>
</evidence>
<dbReference type="Proteomes" id="UP000429523">
    <property type="component" value="Unassembled WGS sequence"/>
</dbReference>
<dbReference type="InterPro" id="IPR036397">
    <property type="entry name" value="RNaseH_sf"/>
</dbReference>
<dbReference type="EMBL" id="QXGF01000346">
    <property type="protein sequence ID" value="KAE8941692.1"/>
    <property type="molecule type" value="Genomic_DNA"/>
</dbReference>
<dbReference type="AlphaFoldDB" id="A0A6A3F8R3"/>
<dbReference type="PANTHER" id="PTHR46387">
    <property type="entry name" value="POLYNUCLEOTIDYL TRANSFERASE, RIBONUCLEASE H-LIKE SUPERFAMILY PROTEIN"/>
    <property type="match status" value="1"/>
</dbReference>
<dbReference type="GO" id="GO:0004523">
    <property type="term" value="F:RNA-DNA hybrid ribonuclease activity"/>
    <property type="evidence" value="ECO:0007669"/>
    <property type="project" value="InterPro"/>
</dbReference>
<feature type="domain" description="RNase H type-1" evidence="1">
    <location>
        <begin position="65"/>
        <end position="203"/>
    </location>
</feature>
<dbReference type="PANTHER" id="PTHR46387:SF2">
    <property type="entry name" value="RIBONUCLEASE HI"/>
    <property type="match status" value="1"/>
</dbReference>
<sequence>MEAEPLISAHRFRAILTVRLRQSYRTIEASYGDTYHPEHACIAARSVINSLNAHHDACPVPVISSTVLFVLLFDGCSRGNPGPGGSGSVLLQVDPHTGTGRPLWLASMAYGDNRTTNNMAEYRGLLHGLLRAKKTGLQHIHVVGDSKMIINQMQGRRSPLAAKLTRLYCHCRITADQCAVQSWTHHYRTHNKTAAALANLAMDSKVSRQISATGQDFPTGCWDGALRNVPHDLS</sequence>
<reference evidence="2 3" key="1">
    <citation type="submission" date="2018-08" db="EMBL/GenBank/DDBJ databases">
        <title>Genomic investigation of the strawberry pathogen Phytophthora fragariae indicates pathogenicity is determined by transcriptional variation in three key races.</title>
        <authorList>
            <person name="Adams T.M."/>
            <person name="Armitage A.D."/>
            <person name="Sobczyk M.K."/>
            <person name="Bates H.J."/>
            <person name="Dunwell J.M."/>
            <person name="Nellist C.F."/>
            <person name="Harrison R.J."/>
        </authorList>
    </citation>
    <scope>NUCLEOTIDE SEQUENCE [LARGE SCALE GENOMIC DNA]</scope>
    <source>
        <strain evidence="2 3">NOV-9</strain>
    </source>
</reference>
<dbReference type="SUPFAM" id="SSF53098">
    <property type="entry name" value="Ribonuclease H-like"/>
    <property type="match status" value="1"/>
</dbReference>
<dbReference type="GO" id="GO:0003676">
    <property type="term" value="F:nucleic acid binding"/>
    <property type="evidence" value="ECO:0007669"/>
    <property type="project" value="InterPro"/>
</dbReference>
<dbReference type="PROSITE" id="PS50879">
    <property type="entry name" value="RNASE_H_1"/>
    <property type="match status" value="1"/>
</dbReference>
<dbReference type="InterPro" id="IPR012337">
    <property type="entry name" value="RNaseH-like_sf"/>
</dbReference>
<evidence type="ECO:0000259" key="1">
    <source>
        <dbReference type="PROSITE" id="PS50879"/>
    </source>
</evidence>
<accession>A0A6A3F8R3</accession>
<organism evidence="2 3">
    <name type="scientific">Phytophthora fragariae</name>
    <dbReference type="NCBI Taxonomy" id="53985"/>
    <lineage>
        <taxon>Eukaryota</taxon>
        <taxon>Sar</taxon>
        <taxon>Stramenopiles</taxon>
        <taxon>Oomycota</taxon>
        <taxon>Peronosporomycetes</taxon>
        <taxon>Peronosporales</taxon>
        <taxon>Peronosporaceae</taxon>
        <taxon>Phytophthora</taxon>
    </lineage>
</organism>
<comment type="caution">
    <text evidence="2">The sequence shown here is derived from an EMBL/GenBank/DDBJ whole genome shotgun (WGS) entry which is preliminary data.</text>
</comment>
<dbReference type="Gene3D" id="3.30.420.10">
    <property type="entry name" value="Ribonuclease H-like superfamily/Ribonuclease H"/>
    <property type="match status" value="1"/>
</dbReference>
<dbReference type="InterPro" id="IPR002156">
    <property type="entry name" value="RNaseH_domain"/>
</dbReference>
<dbReference type="Pfam" id="PF13456">
    <property type="entry name" value="RVT_3"/>
    <property type="match status" value="1"/>
</dbReference>
<gene>
    <name evidence="2" type="ORF">PF009_g8514</name>
</gene>
<name>A0A6A3F8R3_9STRA</name>
<evidence type="ECO:0000313" key="2">
    <source>
        <dbReference type="EMBL" id="KAE8941692.1"/>
    </source>
</evidence>
<proteinExistence type="predicted"/>